<feature type="compositionally biased region" description="Basic and acidic residues" evidence="1">
    <location>
        <begin position="82"/>
        <end position="91"/>
    </location>
</feature>
<dbReference type="EMBL" id="JAUPFM010000006">
    <property type="protein sequence ID" value="KAK2848774.1"/>
    <property type="molecule type" value="Genomic_DNA"/>
</dbReference>
<comment type="caution">
    <text evidence="2">The sequence shown here is derived from an EMBL/GenBank/DDBJ whole genome shotgun (WGS) entry which is preliminary data.</text>
</comment>
<evidence type="ECO:0000313" key="3">
    <source>
        <dbReference type="Proteomes" id="UP001187415"/>
    </source>
</evidence>
<accession>A0AA88N2V5</accession>
<sequence length="106" mass="11771">MPSSPFSLCQISSSPITLPRPRAPVPPAFRSLYAVTGLKVNGINNSAGNTFVPKTPQQYNMLRSHPLQFQHVCAGWQTHDKRVEKSEKNPDNRPQLWSEAQLSGVC</sequence>
<evidence type="ECO:0000313" key="2">
    <source>
        <dbReference type="EMBL" id="KAK2848774.1"/>
    </source>
</evidence>
<gene>
    <name evidence="2" type="ORF">Q5P01_008608</name>
</gene>
<proteinExistence type="predicted"/>
<evidence type="ECO:0000256" key="1">
    <source>
        <dbReference type="SAM" id="MobiDB-lite"/>
    </source>
</evidence>
<feature type="region of interest" description="Disordered" evidence="1">
    <location>
        <begin position="82"/>
        <end position="106"/>
    </location>
</feature>
<name>A0AA88N2V5_CHASR</name>
<dbReference type="AlphaFoldDB" id="A0AA88N2V5"/>
<protein>
    <submittedName>
        <fullName evidence="2">Uncharacterized protein</fullName>
    </submittedName>
</protein>
<organism evidence="2 3">
    <name type="scientific">Channa striata</name>
    <name type="common">Snakehead murrel</name>
    <name type="synonym">Ophicephalus striatus</name>
    <dbReference type="NCBI Taxonomy" id="64152"/>
    <lineage>
        <taxon>Eukaryota</taxon>
        <taxon>Metazoa</taxon>
        <taxon>Chordata</taxon>
        <taxon>Craniata</taxon>
        <taxon>Vertebrata</taxon>
        <taxon>Euteleostomi</taxon>
        <taxon>Actinopterygii</taxon>
        <taxon>Neopterygii</taxon>
        <taxon>Teleostei</taxon>
        <taxon>Neoteleostei</taxon>
        <taxon>Acanthomorphata</taxon>
        <taxon>Anabantaria</taxon>
        <taxon>Anabantiformes</taxon>
        <taxon>Channoidei</taxon>
        <taxon>Channidae</taxon>
        <taxon>Channa</taxon>
    </lineage>
</organism>
<keyword evidence="3" id="KW-1185">Reference proteome</keyword>
<dbReference type="Proteomes" id="UP001187415">
    <property type="component" value="Unassembled WGS sequence"/>
</dbReference>
<reference evidence="2" key="1">
    <citation type="submission" date="2023-07" db="EMBL/GenBank/DDBJ databases">
        <title>Chromosome-level Genome Assembly of Striped Snakehead (Channa striata).</title>
        <authorList>
            <person name="Liu H."/>
        </authorList>
    </citation>
    <scope>NUCLEOTIDE SEQUENCE</scope>
    <source>
        <strain evidence="2">Gz</strain>
        <tissue evidence="2">Muscle</tissue>
    </source>
</reference>